<dbReference type="FunFam" id="1.10.3470.10:FF:000001">
    <property type="entry name" value="Vitamin B12 ABC transporter permease BtuC"/>
    <property type="match status" value="1"/>
</dbReference>
<dbReference type="PANTHER" id="PTHR30472">
    <property type="entry name" value="FERRIC ENTEROBACTIN TRANSPORT SYSTEM PERMEASE PROTEIN"/>
    <property type="match status" value="1"/>
</dbReference>
<evidence type="ECO:0000313" key="9">
    <source>
        <dbReference type="EMBL" id="CDZ83151.1"/>
    </source>
</evidence>
<evidence type="ECO:0000256" key="5">
    <source>
        <dbReference type="ARBA" id="ARBA00022692"/>
    </source>
</evidence>
<dbReference type="GO" id="GO:0033214">
    <property type="term" value="P:siderophore-iron import into cell"/>
    <property type="evidence" value="ECO:0007669"/>
    <property type="project" value="TreeGrafter"/>
</dbReference>
<dbReference type="PANTHER" id="PTHR30472:SF70">
    <property type="entry name" value="MOLYBDATE IMPORT SYSTEM PERMEASE PROTEIN MOLB"/>
    <property type="match status" value="1"/>
</dbReference>
<dbReference type="InterPro" id="IPR037294">
    <property type="entry name" value="ABC_BtuC-like"/>
</dbReference>
<dbReference type="EMBL" id="RKIT01000002">
    <property type="protein sequence ID" value="RSC20164.1"/>
    <property type="molecule type" value="Genomic_DNA"/>
</dbReference>
<comment type="similarity">
    <text evidence="2">Belongs to the binding-protein-dependent transport system permease family. FecCD subfamily.</text>
</comment>
<dbReference type="Proteomes" id="UP000282299">
    <property type="component" value="Unassembled WGS sequence"/>
</dbReference>
<keyword evidence="4" id="KW-1003">Cell membrane</keyword>
<gene>
    <name evidence="9" type="ORF">BN1086_01259</name>
    <name evidence="11" type="ORF">EGS84_14410</name>
    <name evidence="10" type="ORF">I5687_03005</name>
</gene>
<feature type="transmembrane region" description="Helical" evidence="8">
    <location>
        <begin position="235"/>
        <end position="262"/>
    </location>
</feature>
<evidence type="ECO:0000256" key="7">
    <source>
        <dbReference type="ARBA" id="ARBA00023136"/>
    </source>
</evidence>
<evidence type="ECO:0000256" key="6">
    <source>
        <dbReference type="ARBA" id="ARBA00022989"/>
    </source>
</evidence>
<reference evidence="12" key="3">
    <citation type="submission" date="2018-10" db="EMBL/GenBank/DDBJ databases">
        <title>FDA dAtabase for Regulatory Grade micrObial Sequences (FDA-ARGOS): Supporting development and validation of Infectious Disease Dx tests.</title>
        <authorList>
            <person name="Goldberg B."/>
            <person name="Campos J."/>
            <person name="Tallon L."/>
            <person name="Sadzewicz L."/>
            <person name="Zhao X."/>
            <person name="Vavikolanu K."/>
            <person name="Mehta A."/>
            <person name="Aluvathingal J."/>
            <person name="Nadendla S."/>
            <person name="Geyer C."/>
            <person name="Nandy P."/>
            <person name="Yan Y."/>
            <person name="Sichtig H."/>
        </authorList>
    </citation>
    <scope>NUCLEOTIDE SEQUENCE [LARGE SCALE GENOMIC DNA]</scope>
    <source>
        <strain evidence="12">FDAARGOS_526</strain>
    </source>
</reference>
<comment type="subcellular location">
    <subcellularLocation>
        <location evidence="1">Cell membrane</location>
        <topology evidence="1">Multi-pass membrane protein</topology>
    </subcellularLocation>
</comment>
<feature type="transmembrane region" description="Helical" evidence="8">
    <location>
        <begin position="187"/>
        <end position="209"/>
    </location>
</feature>
<feature type="transmembrane region" description="Helical" evidence="8">
    <location>
        <begin position="60"/>
        <end position="78"/>
    </location>
</feature>
<evidence type="ECO:0000256" key="1">
    <source>
        <dbReference type="ARBA" id="ARBA00004651"/>
    </source>
</evidence>
<organism evidence="9">
    <name type="scientific">Citrobacter koseri</name>
    <name type="common">Citrobacter diversus</name>
    <dbReference type="NCBI Taxonomy" id="545"/>
    <lineage>
        <taxon>Bacteria</taxon>
        <taxon>Pseudomonadati</taxon>
        <taxon>Pseudomonadota</taxon>
        <taxon>Gammaproteobacteria</taxon>
        <taxon>Enterobacterales</taxon>
        <taxon>Enterobacteriaceae</taxon>
        <taxon>Citrobacter</taxon>
    </lineage>
</organism>
<dbReference type="SUPFAM" id="SSF81345">
    <property type="entry name" value="ABC transporter involved in vitamin B12 uptake, BtuC"/>
    <property type="match status" value="1"/>
</dbReference>
<reference evidence="11" key="2">
    <citation type="submission" date="2018-10" db="EMBL/GenBank/DDBJ databases">
        <title>FDA dAtabase for Regulatory Grade micrObial Sequences (FDA-ARGOS): Supporting development and validation of Infectious Disease Dx tests.</title>
        <authorList>
            <person name="Campos J."/>
            <person name="Goldberg B."/>
            <person name="Tallon L.J."/>
            <person name="Sadzewicz L."/>
            <person name="Zhao X."/>
            <person name="Vavikolanu K."/>
            <person name="Mehta A."/>
            <person name="Aluvathingal J."/>
            <person name="Nadendla S."/>
            <person name="Geyer C."/>
            <person name="Nandy P."/>
            <person name="Yan Y."/>
            <person name="Sichtig H."/>
        </authorList>
    </citation>
    <scope>NUCLEOTIDE SEQUENCE</scope>
    <source>
        <strain evidence="11">FDAARGOS_526</strain>
    </source>
</reference>
<reference evidence="10" key="4">
    <citation type="submission" date="2020-11" db="EMBL/GenBank/DDBJ databases">
        <title>Enhanced detection system for hospital associated transmission using whole genome sequencing surveillance.</title>
        <authorList>
            <person name="Harrison L.H."/>
            <person name="Van Tyne D."/>
            <person name="Marsh J.W."/>
            <person name="Griffith M.P."/>
            <person name="Snyder D.J."/>
            <person name="Cooper V.S."/>
            <person name="Mustapha M."/>
        </authorList>
    </citation>
    <scope>NUCLEOTIDE SEQUENCE</scope>
    <source>
        <strain evidence="10">CB00014</strain>
    </source>
</reference>
<dbReference type="PATRIC" id="fig|545.11.peg.4271"/>
<dbReference type="Pfam" id="PF01032">
    <property type="entry name" value="FecCD"/>
    <property type="match status" value="1"/>
</dbReference>
<keyword evidence="7 8" id="KW-0472">Membrane</keyword>
<feature type="transmembrane region" description="Helical" evidence="8">
    <location>
        <begin position="274"/>
        <end position="292"/>
    </location>
</feature>
<reference evidence="9" key="1">
    <citation type="submission" date="2014-06" db="EMBL/GenBank/DDBJ databases">
        <authorList>
            <person name="Urmite Genomes Urmite Genomes"/>
        </authorList>
    </citation>
    <scope>NUCLEOTIDE SEQUENCE</scope>
</reference>
<dbReference type="GO" id="GO:0005886">
    <property type="term" value="C:plasma membrane"/>
    <property type="evidence" value="ECO:0007669"/>
    <property type="project" value="UniProtKB-SubCell"/>
</dbReference>
<proteinExistence type="inferred from homology"/>
<dbReference type="Proteomes" id="UP000807555">
    <property type="component" value="Unassembled WGS sequence"/>
</dbReference>
<evidence type="ECO:0000256" key="4">
    <source>
        <dbReference type="ARBA" id="ARBA00022475"/>
    </source>
</evidence>
<evidence type="ECO:0000256" key="2">
    <source>
        <dbReference type="ARBA" id="ARBA00007935"/>
    </source>
</evidence>
<feature type="transmembrane region" description="Helical" evidence="8">
    <location>
        <begin position="145"/>
        <end position="167"/>
    </location>
</feature>
<evidence type="ECO:0000256" key="8">
    <source>
        <dbReference type="SAM" id="Phobius"/>
    </source>
</evidence>
<name>A0A078LDI0_CITKO</name>
<dbReference type="OMA" id="WRMNLLS"/>
<dbReference type="Gene3D" id="1.10.3470.10">
    <property type="entry name" value="ABC transporter involved in vitamin B12 uptake, BtuC"/>
    <property type="match status" value="1"/>
</dbReference>
<accession>A0A078LDI0</accession>
<protein>
    <submittedName>
        <fullName evidence="10">Iron ABC transporter permease</fullName>
    </submittedName>
    <submittedName>
        <fullName evidence="9">Vtamin B12-transporter permease</fullName>
    </submittedName>
</protein>
<evidence type="ECO:0000256" key="3">
    <source>
        <dbReference type="ARBA" id="ARBA00022448"/>
    </source>
</evidence>
<dbReference type="EMBL" id="LK931336">
    <property type="protein sequence ID" value="CDZ83151.1"/>
    <property type="molecule type" value="Genomic_DNA"/>
</dbReference>
<dbReference type="AlphaFoldDB" id="A0A078LDI0"/>
<sequence>MRTTTLSVLMLGIALLCIAFATVSGAYHLDARQVLAMIFSHDTVPTQDQIVFWQIRLPRILAALLLGAALAGAGTTYQGMFRNPLVSPDILGVAAGAGLGACTAILLGLPILFIQLYAFGGGLLVVAGVWLITRRVTRHDPVLTLVLVGIALGTLCGAGISLIKTLADPYTQLPSITFWLLGGLSTITLHDLCFSAPLILFGAIPLLLLRWRMNLLTLSDDEARSLGINVTRLRLALIVCATLITASTVAIAGIIGWIGLVVPHIGRLLTGNNHQQLLPVSMGAGAILLLLTDTLARAISSTEIPLGILTAFIGAPFFLLLLLRGGRQ</sequence>
<dbReference type="InterPro" id="IPR000522">
    <property type="entry name" value="ABC_transptr_permease_BtuC"/>
</dbReference>
<evidence type="ECO:0000313" key="12">
    <source>
        <dbReference type="Proteomes" id="UP000282299"/>
    </source>
</evidence>
<keyword evidence="3" id="KW-0813">Transport</keyword>
<evidence type="ECO:0000313" key="11">
    <source>
        <dbReference type="EMBL" id="RSC20164.1"/>
    </source>
</evidence>
<keyword evidence="6 8" id="KW-1133">Transmembrane helix</keyword>
<evidence type="ECO:0000313" key="10">
    <source>
        <dbReference type="EMBL" id="MBJ9866919.1"/>
    </source>
</evidence>
<dbReference type="GO" id="GO:0022857">
    <property type="term" value="F:transmembrane transporter activity"/>
    <property type="evidence" value="ECO:0007669"/>
    <property type="project" value="InterPro"/>
</dbReference>
<keyword evidence="5 8" id="KW-0812">Transmembrane</keyword>
<dbReference type="CDD" id="cd06550">
    <property type="entry name" value="TM_ABC_iron-siderophores_like"/>
    <property type="match status" value="1"/>
</dbReference>
<feature type="transmembrane region" description="Helical" evidence="8">
    <location>
        <begin position="114"/>
        <end position="133"/>
    </location>
</feature>
<feature type="transmembrane region" description="Helical" evidence="8">
    <location>
        <begin position="90"/>
        <end position="108"/>
    </location>
</feature>
<feature type="transmembrane region" description="Helical" evidence="8">
    <location>
        <begin position="304"/>
        <end position="323"/>
    </location>
</feature>
<dbReference type="EMBL" id="JADVNV010000001">
    <property type="protein sequence ID" value="MBJ9866919.1"/>
    <property type="molecule type" value="Genomic_DNA"/>
</dbReference>